<protein>
    <recommendedName>
        <fullName evidence="1">BioF2-like acetyltransferase domain-containing protein</fullName>
    </recommendedName>
</protein>
<dbReference type="Gene3D" id="3.40.630.30">
    <property type="match status" value="1"/>
</dbReference>
<dbReference type="SUPFAM" id="SSF55729">
    <property type="entry name" value="Acyl-CoA N-acyltransferases (Nat)"/>
    <property type="match status" value="2"/>
</dbReference>
<evidence type="ECO:0000259" key="1">
    <source>
        <dbReference type="Pfam" id="PF13480"/>
    </source>
</evidence>
<evidence type="ECO:0000313" key="3">
    <source>
        <dbReference type="Proteomes" id="UP001500067"/>
    </source>
</evidence>
<dbReference type="InterPro" id="IPR016181">
    <property type="entry name" value="Acyl_CoA_acyltransferase"/>
</dbReference>
<organism evidence="2 3">
    <name type="scientific">Nemorincola caseinilytica</name>
    <dbReference type="NCBI Taxonomy" id="2054315"/>
    <lineage>
        <taxon>Bacteria</taxon>
        <taxon>Pseudomonadati</taxon>
        <taxon>Bacteroidota</taxon>
        <taxon>Chitinophagia</taxon>
        <taxon>Chitinophagales</taxon>
        <taxon>Chitinophagaceae</taxon>
        <taxon>Nemorincola</taxon>
    </lineage>
</organism>
<feature type="domain" description="BioF2-like acetyltransferase" evidence="1">
    <location>
        <begin position="149"/>
        <end position="278"/>
    </location>
</feature>
<dbReference type="InterPro" id="IPR038740">
    <property type="entry name" value="BioF2-like_GNAT_dom"/>
</dbReference>
<dbReference type="Pfam" id="PF13480">
    <property type="entry name" value="Acetyltransf_6"/>
    <property type="match status" value="1"/>
</dbReference>
<dbReference type="RefSeq" id="WP_345081809.1">
    <property type="nucleotide sequence ID" value="NZ_BAABFA010000010.1"/>
</dbReference>
<dbReference type="Proteomes" id="UP001500067">
    <property type="component" value="Unassembled WGS sequence"/>
</dbReference>
<dbReference type="EMBL" id="BAABFA010000010">
    <property type="protein sequence ID" value="GAA4465509.1"/>
    <property type="molecule type" value="Genomic_DNA"/>
</dbReference>
<reference evidence="3" key="1">
    <citation type="journal article" date="2019" name="Int. J. Syst. Evol. Microbiol.">
        <title>The Global Catalogue of Microorganisms (GCM) 10K type strain sequencing project: providing services to taxonomists for standard genome sequencing and annotation.</title>
        <authorList>
            <consortium name="The Broad Institute Genomics Platform"/>
            <consortium name="The Broad Institute Genome Sequencing Center for Infectious Disease"/>
            <person name="Wu L."/>
            <person name="Ma J."/>
        </authorList>
    </citation>
    <scope>NUCLEOTIDE SEQUENCE [LARGE SCALE GENOMIC DNA]</scope>
    <source>
        <strain evidence="3">JCM 32105</strain>
    </source>
</reference>
<keyword evidence="3" id="KW-1185">Reference proteome</keyword>
<evidence type="ECO:0000313" key="2">
    <source>
        <dbReference type="EMBL" id="GAA4465509.1"/>
    </source>
</evidence>
<name>A0ABP8NDI5_9BACT</name>
<proteinExistence type="predicted"/>
<gene>
    <name evidence="2" type="ORF">GCM10023093_17850</name>
</gene>
<comment type="caution">
    <text evidence="2">The sequence shown here is derived from an EMBL/GenBank/DDBJ whole genome shotgun (WGS) entry which is preliminary data.</text>
</comment>
<sequence length="310" mass="34883">MGIEVRTDILPPPQHEGDIFNTMAFFGLYKKPGSVFLLLYRDGGYAGHVHFTDIAPHVFKSPYRGTYGGFEFAEGTPPDVAKECIEAACSYLQQQHGARKIIITTAPFAHSVHRSSWHYHLYMNCGFAVQGQEINHALVVDDTPILEKMMRNNRKRYNKCQREGFGFVQVTEPEQFADIYNVIHANRDARGYTVSMTLEQIMDLYRVFPQRLFFFKVTGGEGDAASAICIRLSSSVLYVFYWGHTPGFEQYSPVAYLAGGIYDFARQQGYSLIDAGTSSLDGVPNFGLAAFKENLGFTASLKLTYSKTYE</sequence>
<accession>A0ABP8NDI5</accession>